<feature type="compositionally biased region" description="Polar residues" evidence="13">
    <location>
        <begin position="880"/>
        <end position="908"/>
    </location>
</feature>
<evidence type="ECO:0000256" key="12">
    <source>
        <dbReference type="RuleBase" id="RU004398"/>
    </source>
</evidence>
<feature type="compositionally biased region" description="Basic and acidic residues" evidence="13">
    <location>
        <begin position="807"/>
        <end position="835"/>
    </location>
</feature>
<feature type="region of interest" description="Disordered" evidence="13">
    <location>
        <begin position="409"/>
        <end position="429"/>
    </location>
</feature>
<dbReference type="Proteomes" id="UP000215289">
    <property type="component" value="Unassembled WGS sequence"/>
</dbReference>
<dbReference type="GO" id="GO:0006310">
    <property type="term" value="P:DNA recombination"/>
    <property type="evidence" value="ECO:0007669"/>
    <property type="project" value="UniProtKB-UniRule"/>
</dbReference>
<evidence type="ECO:0000256" key="9">
    <source>
        <dbReference type="ARBA" id="ARBA00023242"/>
    </source>
</evidence>
<dbReference type="InterPro" id="IPR013926">
    <property type="entry name" value="CGI121/TPRKB"/>
</dbReference>
<dbReference type="Pfam" id="PF09494">
    <property type="entry name" value="Slx4"/>
    <property type="match status" value="1"/>
</dbReference>
<feature type="compositionally biased region" description="Basic residues" evidence="13">
    <location>
        <begin position="285"/>
        <end position="298"/>
    </location>
</feature>
<dbReference type="Pfam" id="PF08617">
    <property type="entry name" value="CGI-121"/>
    <property type="match status" value="1"/>
</dbReference>
<evidence type="ECO:0000256" key="3">
    <source>
        <dbReference type="ARBA" id="ARBA00006661"/>
    </source>
</evidence>
<dbReference type="GO" id="GO:0002949">
    <property type="term" value="P:tRNA threonylcarbamoyladenosine modification"/>
    <property type="evidence" value="ECO:0007669"/>
    <property type="project" value="TreeGrafter"/>
</dbReference>
<keyword evidence="9 11" id="KW-0539">Nucleus</keyword>
<dbReference type="InterPro" id="IPR027784">
    <property type="entry name" value="Slx4_ascomycetes"/>
</dbReference>
<dbReference type="PANTHER" id="PTHR15840:SF10">
    <property type="entry name" value="EKC_KEOPS COMPLEX SUBUNIT TPRKB"/>
    <property type="match status" value="1"/>
</dbReference>
<feature type="compositionally biased region" description="Basic and acidic residues" evidence="13">
    <location>
        <begin position="319"/>
        <end position="333"/>
    </location>
</feature>
<dbReference type="GO" id="GO:0005829">
    <property type="term" value="C:cytosol"/>
    <property type="evidence" value="ECO:0007669"/>
    <property type="project" value="TreeGrafter"/>
</dbReference>
<feature type="compositionally biased region" description="Polar residues" evidence="13">
    <location>
        <begin position="302"/>
        <end position="315"/>
    </location>
</feature>
<evidence type="ECO:0000256" key="4">
    <source>
        <dbReference type="ARBA" id="ARBA00022553"/>
    </source>
</evidence>
<dbReference type="EMBL" id="NIDN02000006">
    <property type="protein sequence ID" value="RLM01298.1"/>
    <property type="molecule type" value="Genomic_DNA"/>
</dbReference>
<comment type="similarity">
    <text evidence="3 11">Belongs to the SLX4 family.</text>
</comment>
<dbReference type="PANTHER" id="PTHR15840">
    <property type="entry name" value="CGI-121 FAMILY MEMBER"/>
    <property type="match status" value="1"/>
</dbReference>
<keyword evidence="5" id="KW-0819">tRNA processing</keyword>
<keyword evidence="14" id="KW-0255">Endonuclease</keyword>
<evidence type="ECO:0000256" key="6">
    <source>
        <dbReference type="ARBA" id="ARBA00022763"/>
    </source>
</evidence>
<comment type="subcellular location">
    <subcellularLocation>
        <location evidence="1 11">Nucleus</location>
    </subcellularLocation>
</comment>
<feature type="region of interest" description="Disordered" evidence="13">
    <location>
        <begin position="772"/>
        <end position="846"/>
    </location>
</feature>
<keyword evidence="7 11" id="KW-0233">DNA recombination</keyword>
<keyword evidence="4 11" id="KW-0597">Phosphoprotein</keyword>
<dbReference type="GO" id="GO:0017108">
    <property type="term" value="F:5'-flap endonuclease activity"/>
    <property type="evidence" value="ECO:0007669"/>
    <property type="project" value="InterPro"/>
</dbReference>
<evidence type="ECO:0000256" key="8">
    <source>
        <dbReference type="ARBA" id="ARBA00023204"/>
    </source>
</evidence>
<dbReference type="GO" id="GO:0033557">
    <property type="term" value="C:Slx1-Slx4 complex"/>
    <property type="evidence" value="ECO:0007669"/>
    <property type="project" value="UniProtKB-UniRule"/>
</dbReference>
<feature type="region of interest" description="Disordered" evidence="13">
    <location>
        <begin position="207"/>
        <end position="355"/>
    </location>
</feature>
<evidence type="ECO:0000256" key="13">
    <source>
        <dbReference type="SAM" id="MobiDB-lite"/>
    </source>
</evidence>
<gene>
    <name evidence="11 14" type="primary">SLX4</name>
    <name evidence="14" type="ORF">CFD26_107154</name>
</gene>
<evidence type="ECO:0000313" key="15">
    <source>
        <dbReference type="Proteomes" id="UP000215289"/>
    </source>
</evidence>
<evidence type="ECO:0000256" key="10">
    <source>
        <dbReference type="ARBA" id="ARBA00025043"/>
    </source>
</evidence>
<keyword evidence="14" id="KW-0378">Hydrolase</keyword>
<dbReference type="Gene3D" id="3.30.2380.10">
    <property type="entry name" value="CGI121/TPRKB"/>
    <property type="match status" value="1"/>
</dbReference>
<feature type="region of interest" description="Disordered" evidence="13">
    <location>
        <begin position="877"/>
        <end position="913"/>
    </location>
</feature>
<dbReference type="STRING" id="1245748.A0A397IGG6"/>
<evidence type="ECO:0000256" key="1">
    <source>
        <dbReference type="ARBA" id="ARBA00004123"/>
    </source>
</evidence>
<dbReference type="GO" id="GO:0000408">
    <property type="term" value="C:EKC/KEOPS complex"/>
    <property type="evidence" value="ECO:0007669"/>
    <property type="project" value="TreeGrafter"/>
</dbReference>
<evidence type="ECO:0000256" key="5">
    <source>
        <dbReference type="ARBA" id="ARBA00022694"/>
    </source>
</evidence>
<proteinExistence type="inferred from homology"/>
<dbReference type="SUPFAM" id="SSF143870">
    <property type="entry name" value="PF0523-like"/>
    <property type="match status" value="1"/>
</dbReference>
<comment type="function">
    <text evidence="11">Regulatory subunit of the SLX1-SLX4 structure-specific endonuclease that resolves DNA secondary structures generated during DNA repair and recombination. Has endonuclease activity towards branched DNA substrates, introducing single-strand cuts in duplex DNA close to junctions with ss-DNA.</text>
</comment>
<dbReference type="InterPro" id="IPR018574">
    <property type="entry name" value="Structure-sp_endonuc_su_Slx4"/>
</dbReference>
<keyword evidence="14" id="KW-0540">Nuclease</keyword>
<comment type="function">
    <text evidence="10">Component of the EKC/KEOPS complex that is required for the formation of a threonylcarbamoyl group on adenosine at position 37 (t(6)A37) in tRNAs that read codons beginning with adenine. The complex is probably involved in the transfer of the threonylcarbamoyl moiety of threonylcarbamoyl-AMP (TC-AMP) to the N6 group of A37. CGI121 acts as an allosteric effector that regulates the t(6)A activity of the complex. The EKC/KEOPS complex also promotes both telomere uncapping and telomere elongation. The complex is required for efficient recruitment of transcriptional coactivators. CGI121 is not required for tRNA modification.</text>
</comment>
<evidence type="ECO:0000256" key="7">
    <source>
        <dbReference type="ARBA" id="ARBA00023172"/>
    </source>
</evidence>
<evidence type="ECO:0000313" key="14">
    <source>
        <dbReference type="EMBL" id="RLM01298.1"/>
    </source>
</evidence>
<protein>
    <recommendedName>
        <fullName evidence="11">Structure-specific endonuclease subunit SLX4</fullName>
    </recommendedName>
</protein>
<keyword evidence="15" id="KW-1185">Reference proteome</keyword>
<dbReference type="OrthoDB" id="5349119at2759"/>
<evidence type="ECO:0000256" key="11">
    <source>
        <dbReference type="HAMAP-Rule" id="MF_03110"/>
    </source>
</evidence>
<keyword evidence="8 11" id="KW-0234">DNA repair</keyword>
<name>A0A397IGG6_9EURO</name>
<dbReference type="CDD" id="cd22999">
    <property type="entry name" value="SAP_SLX4"/>
    <property type="match status" value="1"/>
</dbReference>
<keyword evidence="6 11" id="KW-0227">DNA damage</keyword>
<feature type="region of interest" description="Disordered" evidence="13">
    <location>
        <begin position="467"/>
        <end position="511"/>
    </location>
</feature>
<dbReference type="AlphaFoldDB" id="A0A397IGG6"/>
<comment type="similarity">
    <text evidence="2 12">Belongs to the CGI121/TPRKB family.</text>
</comment>
<reference evidence="14 15" key="1">
    <citation type="submission" date="2018-08" db="EMBL/GenBank/DDBJ databases">
        <title>Draft genome sequences of two Aspergillus turcosus clinical strains isolated from bronchoalveolar lavage fluid: one azole-susceptible and the other azole-resistant.</title>
        <authorList>
            <person name="Parent-Michaud M."/>
            <person name="Dufresne P.J."/>
            <person name="Fournier E."/>
            <person name="Martineau C."/>
            <person name="Moreira S."/>
            <person name="Perkins V."/>
            <person name="De Repentigny L."/>
            <person name="Dufresne S.F."/>
        </authorList>
    </citation>
    <scope>NUCLEOTIDE SEQUENCE [LARGE SCALE GENOMIC DNA]</scope>
    <source>
        <strain evidence="14">HMR AF 1038</strain>
    </source>
</reference>
<organism evidence="14 15">
    <name type="scientific">Aspergillus turcosus</name>
    <dbReference type="NCBI Taxonomy" id="1245748"/>
    <lineage>
        <taxon>Eukaryota</taxon>
        <taxon>Fungi</taxon>
        <taxon>Dikarya</taxon>
        <taxon>Ascomycota</taxon>
        <taxon>Pezizomycotina</taxon>
        <taxon>Eurotiomycetes</taxon>
        <taxon>Eurotiomycetidae</taxon>
        <taxon>Eurotiales</taxon>
        <taxon>Aspergillaceae</taxon>
        <taxon>Aspergillus</taxon>
        <taxon>Aspergillus subgen. Fumigati</taxon>
    </lineage>
</organism>
<dbReference type="InterPro" id="IPR036504">
    <property type="entry name" value="CGI121/TPRKB_sf"/>
</dbReference>
<dbReference type="HAMAP" id="MF_03110">
    <property type="entry name" value="Endonuc_su_Slx4"/>
    <property type="match status" value="1"/>
</dbReference>
<comment type="PTM">
    <text evidence="11">Phosphorylated in response to DNA damage.</text>
</comment>
<accession>A0A397IGG6</accession>
<dbReference type="GO" id="GO:0006281">
    <property type="term" value="P:DNA repair"/>
    <property type="evidence" value="ECO:0007669"/>
    <property type="project" value="UniProtKB-UniRule"/>
</dbReference>
<comment type="caution">
    <text evidence="14">The sequence shown here is derived from an EMBL/GenBank/DDBJ whole genome shotgun (WGS) entry which is preliminary data.</text>
</comment>
<dbReference type="GO" id="GO:0006260">
    <property type="term" value="P:DNA replication"/>
    <property type="evidence" value="ECO:0007669"/>
    <property type="project" value="InterPro"/>
</dbReference>
<comment type="subunit">
    <text evidence="11">Forms a heterodimer with SLX1.</text>
</comment>
<evidence type="ECO:0000256" key="2">
    <source>
        <dbReference type="ARBA" id="ARBA00005546"/>
    </source>
</evidence>
<sequence length="1004" mass="110029">MTVSIETVHLPHLPSALPIHIALYRDVKNSPFLRQQLLSGNADFEYAFIDASMVLSRTHILSAIFRAVNDYLNGRLKSRNVHSEIVFSLSPANNIADSFRKFGITDSTTDLLVVKVSVTPDVTHDSVAAHLQQSIDGSPVPFADETLSEISDVSKIKKAYKLGALSAQDDEKRRLELSLIGYDPSPQIRFATMSTRGTATDIVVLSSSPDQIPSHSPAEPKCDPGKVFGLSPLSSSPSPLPSPSELFQPPTRSRFFRTEDGNDGSSRTAKKKSATVTKSKDMATPRRKTAARGGKQKRAKETQSTTESRTVSGHSETPIPKHNECTSKEETGSKKKRTAAANKRTQSKNKTITGKVAKSGITETAKSEDKTKELVTSVVSPGRGLANKLEWKEDGLQLEAAMKRRLDWTPTKDTGNRPVALDGIDGDQSRLGDLLSEYGFTKATTDSQGDLKLFGGGAPTKRRRLELVDPRISSNSKRTSPEVDSNRSNEGTTRKSKAPAAAGKPKKRSRKITTLTGRVTALYTNDSTDSLDAANTTIRVSEDVANKVLSEGKLFSRSLDIDSRVLPPEDAVNYLKDQDLMFGTCSQLEREDSPTMLRDMQKAIRASENSMVGNSKPSSTTRAGSGLYSETAVARFQTPRDLWSVAARDMDGSLAEIEVLDMVDISDISELPPRPTGELQDRVSQGKPLQPVEITDKVEAAVDIHMENMTTSESKSQETACGALEIRPMPQFANWKDSTLSKEVRSYGFKPMKSRKKMIEVLERCWEARHVSTRTGVQEVPGKSDKWSTGRAGTIHSQTNKQTCRADAAENAKKESASLTEEAKPSTALEDKASHAGDGSSQMLTKSSFADVEEIEDSEDELIPSPSRLQSRYMRHISESRSSQPLPVSATPSSPSQTNADPGSQPSPSDVVAESSLPDLASQITKAVRLQSRSFSVDCKRPSWHEKIMMYDPIILEDFATWLNVEGLGLVHEDREVSAEFVRQWCESNGICCGFRKNSRRSER</sequence>